<sequence length="212" mass="22781">MWRVPNNKANAEQSMSSETTTIRISSSTSSTDLVDKTTGTRPTLFHSSRTRSGRILPERKSYGVLDIKPNWETRRGSLFGGRATRVFAGDPDLEQAIAKSGIPAALKETAFSPPPKFAGRRRSRRSSSFGKESGNASKPDGANLVVTAGEGHAVKSRQSSLSWSRRAAAAAYGIGRRLKERRTSWSKNGTKSSNGSVAGQDSIGVAAPNRDE</sequence>
<dbReference type="EMBL" id="JAUIRO010000001">
    <property type="protein sequence ID" value="KAK0733113.1"/>
    <property type="molecule type" value="Genomic_DNA"/>
</dbReference>
<proteinExistence type="predicted"/>
<accession>A0AA40EF89</accession>
<dbReference type="RefSeq" id="XP_060301990.1">
    <property type="nucleotide sequence ID" value="XM_060440768.1"/>
</dbReference>
<keyword evidence="3" id="KW-1185">Reference proteome</keyword>
<organism evidence="2 3">
    <name type="scientific">Lasiosphaeria miniovina</name>
    <dbReference type="NCBI Taxonomy" id="1954250"/>
    <lineage>
        <taxon>Eukaryota</taxon>
        <taxon>Fungi</taxon>
        <taxon>Dikarya</taxon>
        <taxon>Ascomycota</taxon>
        <taxon>Pezizomycotina</taxon>
        <taxon>Sordariomycetes</taxon>
        <taxon>Sordariomycetidae</taxon>
        <taxon>Sordariales</taxon>
        <taxon>Lasiosphaeriaceae</taxon>
        <taxon>Lasiosphaeria</taxon>
    </lineage>
</organism>
<feature type="compositionally biased region" description="Polar residues" evidence="1">
    <location>
        <begin position="37"/>
        <end position="47"/>
    </location>
</feature>
<feature type="region of interest" description="Disordered" evidence="1">
    <location>
        <begin position="107"/>
        <end position="144"/>
    </location>
</feature>
<name>A0AA40EF89_9PEZI</name>
<feature type="region of interest" description="Disordered" evidence="1">
    <location>
        <begin position="1"/>
        <end position="52"/>
    </location>
</feature>
<dbReference type="Proteomes" id="UP001172101">
    <property type="component" value="Unassembled WGS sequence"/>
</dbReference>
<dbReference type="AlphaFoldDB" id="A0AA40EF89"/>
<comment type="caution">
    <text evidence="2">The sequence shown here is derived from an EMBL/GenBank/DDBJ whole genome shotgun (WGS) entry which is preliminary data.</text>
</comment>
<feature type="region of interest" description="Disordered" evidence="1">
    <location>
        <begin position="174"/>
        <end position="212"/>
    </location>
</feature>
<feature type="compositionally biased region" description="Polar residues" evidence="1">
    <location>
        <begin position="185"/>
        <end position="199"/>
    </location>
</feature>
<gene>
    <name evidence="2" type="ORF">B0T26DRAFT_682900</name>
</gene>
<protein>
    <submittedName>
        <fullName evidence="2">Uncharacterized protein</fullName>
    </submittedName>
</protein>
<dbReference type="GeneID" id="85324038"/>
<evidence type="ECO:0000313" key="2">
    <source>
        <dbReference type="EMBL" id="KAK0733113.1"/>
    </source>
</evidence>
<evidence type="ECO:0000256" key="1">
    <source>
        <dbReference type="SAM" id="MobiDB-lite"/>
    </source>
</evidence>
<reference evidence="2" key="1">
    <citation type="submission" date="2023-06" db="EMBL/GenBank/DDBJ databases">
        <title>Genome-scale phylogeny and comparative genomics of the fungal order Sordariales.</title>
        <authorList>
            <consortium name="Lawrence Berkeley National Laboratory"/>
            <person name="Hensen N."/>
            <person name="Bonometti L."/>
            <person name="Westerberg I."/>
            <person name="Brannstrom I.O."/>
            <person name="Guillou S."/>
            <person name="Cros-Aarteil S."/>
            <person name="Calhoun S."/>
            <person name="Haridas S."/>
            <person name="Kuo A."/>
            <person name="Mondo S."/>
            <person name="Pangilinan J."/>
            <person name="Riley R."/>
            <person name="LaButti K."/>
            <person name="Andreopoulos B."/>
            <person name="Lipzen A."/>
            <person name="Chen C."/>
            <person name="Yanf M."/>
            <person name="Daum C."/>
            <person name="Ng V."/>
            <person name="Clum A."/>
            <person name="Steindorff A."/>
            <person name="Ohm R."/>
            <person name="Martin F."/>
            <person name="Silar P."/>
            <person name="Natvig D."/>
            <person name="Lalanne C."/>
            <person name="Gautier V."/>
            <person name="Ament-velasquez S.L."/>
            <person name="Kruys A."/>
            <person name="Hutchinson M.I."/>
            <person name="Powell A.J."/>
            <person name="Barry K."/>
            <person name="Miller A.N."/>
            <person name="Grigoriev I.V."/>
            <person name="Debuchy R."/>
            <person name="Gladieux P."/>
            <person name="Thoren M.H."/>
            <person name="Johannesson H."/>
        </authorList>
    </citation>
    <scope>NUCLEOTIDE SEQUENCE</scope>
    <source>
        <strain evidence="2">SMH2392-1A</strain>
    </source>
</reference>
<feature type="compositionally biased region" description="Low complexity" evidence="1">
    <location>
        <begin position="14"/>
        <end position="31"/>
    </location>
</feature>
<evidence type="ECO:0000313" key="3">
    <source>
        <dbReference type="Proteomes" id="UP001172101"/>
    </source>
</evidence>